<dbReference type="InterPro" id="IPR025996">
    <property type="entry name" value="MT1864/Rv1816-like_C"/>
</dbReference>
<dbReference type="SUPFAM" id="SSF46689">
    <property type="entry name" value="Homeodomain-like"/>
    <property type="match status" value="1"/>
</dbReference>
<dbReference type="Gene3D" id="1.10.357.10">
    <property type="entry name" value="Tetracycline Repressor, domain 2"/>
    <property type="match status" value="1"/>
</dbReference>
<dbReference type="InterPro" id="IPR050109">
    <property type="entry name" value="HTH-type_TetR-like_transc_reg"/>
</dbReference>
<dbReference type="EMBL" id="JBHTJA010000088">
    <property type="protein sequence ID" value="MFD0904509.1"/>
    <property type="molecule type" value="Genomic_DNA"/>
</dbReference>
<feature type="DNA-binding region" description="H-T-H motif" evidence="4">
    <location>
        <begin position="22"/>
        <end position="41"/>
    </location>
</feature>
<sequence>MRSVLVEIAARLMHEEGPRALTARRVAREAGCSTMLVYTHFGGMSGLVREIVHVGFARLEAYFARVTDSADPVADMALLGRAYRQNAIVNFHLYGVMFGASSLPVFSLSESDRQYGRYTLVNVVHCAKRCITAARFDWDDPELVAHHMWITVHGLVSLELGGYLVDAYDADRCFEAQLTALMVSVGDDARAAGASVRASRERFEAEFGPVRRAVRS</sequence>
<reference evidence="7" key="1">
    <citation type="journal article" date="2019" name="Int. J. Syst. Evol. Microbiol.">
        <title>The Global Catalogue of Microorganisms (GCM) 10K type strain sequencing project: providing services to taxonomists for standard genome sequencing and annotation.</title>
        <authorList>
            <consortium name="The Broad Institute Genomics Platform"/>
            <consortium name="The Broad Institute Genome Sequencing Center for Infectious Disease"/>
            <person name="Wu L."/>
            <person name="Ma J."/>
        </authorList>
    </citation>
    <scope>NUCLEOTIDE SEQUENCE [LARGE SCALE GENOMIC DNA]</scope>
    <source>
        <strain evidence="7">JCM 31202</strain>
    </source>
</reference>
<proteinExistence type="predicted"/>
<dbReference type="PANTHER" id="PTHR30055">
    <property type="entry name" value="HTH-TYPE TRANSCRIPTIONAL REGULATOR RUTR"/>
    <property type="match status" value="1"/>
</dbReference>
<dbReference type="SUPFAM" id="SSF48498">
    <property type="entry name" value="Tetracyclin repressor-like, C-terminal domain"/>
    <property type="match status" value="1"/>
</dbReference>
<evidence type="ECO:0000256" key="4">
    <source>
        <dbReference type="PROSITE-ProRule" id="PRU00335"/>
    </source>
</evidence>
<evidence type="ECO:0000313" key="7">
    <source>
        <dbReference type="Proteomes" id="UP001596972"/>
    </source>
</evidence>
<dbReference type="InterPro" id="IPR036271">
    <property type="entry name" value="Tet_transcr_reg_TetR-rel_C_sf"/>
</dbReference>
<keyword evidence="3" id="KW-0804">Transcription</keyword>
<dbReference type="Pfam" id="PF00440">
    <property type="entry name" value="TetR_N"/>
    <property type="match status" value="1"/>
</dbReference>
<dbReference type="Pfam" id="PF13305">
    <property type="entry name" value="TetR_C_33"/>
    <property type="match status" value="1"/>
</dbReference>
<dbReference type="RefSeq" id="WP_378304440.1">
    <property type="nucleotide sequence ID" value="NZ_JBHTJA010000088.1"/>
</dbReference>
<dbReference type="Proteomes" id="UP001596972">
    <property type="component" value="Unassembled WGS sequence"/>
</dbReference>
<evidence type="ECO:0000313" key="6">
    <source>
        <dbReference type="EMBL" id="MFD0904509.1"/>
    </source>
</evidence>
<keyword evidence="7" id="KW-1185">Reference proteome</keyword>
<evidence type="ECO:0000256" key="3">
    <source>
        <dbReference type="ARBA" id="ARBA00023163"/>
    </source>
</evidence>
<keyword evidence="1" id="KW-0805">Transcription regulation</keyword>
<dbReference type="PROSITE" id="PS50977">
    <property type="entry name" value="HTH_TETR_2"/>
    <property type="match status" value="1"/>
</dbReference>
<name>A0ABW3EY49_9ACTN</name>
<dbReference type="InterPro" id="IPR001647">
    <property type="entry name" value="HTH_TetR"/>
</dbReference>
<feature type="domain" description="HTH tetR-type" evidence="5">
    <location>
        <begin position="1"/>
        <end position="59"/>
    </location>
</feature>
<protein>
    <submittedName>
        <fullName evidence="6">TetR/AcrR family transcriptional regulator</fullName>
    </submittedName>
</protein>
<evidence type="ECO:0000259" key="5">
    <source>
        <dbReference type="PROSITE" id="PS50977"/>
    </source>
</evidence>
<evidence type="ECO:0000256" key="2">
    <source>
        <dbReference type="ARBA" id="ARBA00023125"/>
    </source>
</evidence>
<dbReference type="InterPro" id="IPR009057">
    <property type="entry name" value="Homeodomain-like_sf"/>
</dbReference>
<accession>A0ABW3EY49</accession>
<evidence type="ECO:0000256" key="1">
    <source>
        <dbReference type="ARBA" id="ARBA00023015"/>
    </source>
</evidence>
<dbReference type="PANTHER" id="PTHR30055:SF209">
    <property type="entry name" value="POSSIBLE TRANSCRIPTIONAL REGULATORY PROTEIN (PROBABLY TETR-FAMILY)"/>
    <property type="match status" value="1"/>
</dbReference>
<keyword evidence="2 4" id="KW-0238">DNA-binding</keyword>
<gene>
    <name evidence="6" type="ORF">ACFQ11_29285</name>
</gene>
<comment type="caution">
    <text evidence="6">The sequence shown here is derived from an EMBL/GenBank/DDBJ whole genome shotgun (WGS) entry which is preliminary data.</text>
</comment>
<organism evidence="6 7">
    <name type="scientific">Actinomadura sediminis</name>
    <dbReference type="NCBI Taxonomy" id="1038904"/>
    <lineage>
        <taxon>Bacteria</taxon>
        <taxon>Bacillati</taxon>
        <taxon>Actinomycetota</taxon>
        <taxon>Actinomycetes</taxon>
        <taxon>Streptosporangiales</taxon>
        <taxon>Thermomonosporaceae</taxon>
        <taxon>Actinomadura</taxon>
    </lineage>
</organism>